<dbReference type="GO" id="GO:0004549">
    <property type="term" value="F:tRNA-specific ribonuclease activity"/>
    <property type="evidence" value="ECO:0007669"/>
    <property type="project" value="InterPro"/>
</dbReference>
<proteinExistence type="predicted"/>
<dbReference type="AlphaFoldDB" id="A0A919YBV8"/>
<dbReference type="EMBL" id="BORT01000002">
    <property type="protein sequence ID" value="GIO45975.1"/>
    <property type="molecule type" value="Genomic_DNA"/>
</dbReference>
<evidence type="ECO:0000313" key="2">
    <source>
        <dbReference type="EMBL" id="GIO45975.1"/>
    </source>
</evidence>
<keyword evidence="3" id="KW-1185">Reference proteome</keyword>
<feature type="compositionally biased region" description="Basic and acidic residues" evidence="1">
    <location>
        <begin position="90"/>
        <end position="108"/>
    </location>
</feature>
<protein>
    <submittedName>
        <fullName evidence="2">Uncharacterized protein</fullName>
    </submittedName>
</protein>
<gene>
    <name evidence="2" type="ORF">J34TS1_07400</name>
</gene>
<feature type="region of interest" description="Disordered" evidence="1">
    <location>
        <begin position="29"/>
        <end position="136"/>
    </location>
</feature>
<organism evidence="2 3">
    <name type="scientific">Paenibacillus azoreducens</name>
    <dbReference type="NCBI Taxonomy" id="116718"/>
    <lineage>
        <taxon>Bacteria</taxon>
        <taxon>Bacillati</taxon>
        <taxon>Bacillota</taxon>
        <taxon>Bacilli</taxon>
        <taxon>Bacillales</taxon>
        <taxon>Paenibacillaceae</taxon>
        <taxon>Paenibacillus</taxon>
    </lineage>
</organism>
<evidence type="ECO:0000256" key="1">
    <source>
        <dbReference type="SAM" id="MobiDB-lite"/>
    </source>
</evidence>
<name>A0A919YBV8_9BACL</name>
<reference evidence="2 3" key="1">
    <citation type="submission" date="2021-03" db="EMBL/GenBank/DDBJ databases">
        <title>Antimicrobial resistance genes in bacteria isolated from Japanese honey, and their potential for conferring macrolide and lincosamide resistance in the American foulbrood pathogen Paenibacillus larvae.</title>
        <authorList>
            <person name="Okamoto M."/>
            <person name="Kumagai M."/>
            <person name="Kanamori H."/>
            <person name="Takamatsu D."/>
        </authorList>
    </citation>
    <scope>NUCLEOTIDE SEQUENCE [LARGE SCALE GENOMIC DNA]</scope>
    <source>
        <strain evidence="2 3">J34TS1</strain>
    </source>
</reference>
<dbReference type="CDD" id="cd13442">
    <property type="entry name" value="CDI_toxin_Bp1026b-like"/>
    <property type="match status" value="1"/>
</dbReference>
<comment type="caution">
    <text evidence="2">The sequence shown here is derived from an EMBL/GenBank/DDBJ whole genome shotgun (WGS) entry which is preliminary data.</text>
</comment>
<dbReference type="Gene3D" id="3.40.1350.120">
    <property type="match status" value="1"/>
</dbReference>
<accession>A0A919YBV8</accession>
<feature type="compositionally biased region" description="Polar residues" evidence="1">
    <location>
        <begin position="69"/>
        <end position="80"/>
    </location>
</feature>
<dbReference type="RefSeq" id="WP_212977061.1">
    <property type="nucleotide sequence ID" value="NZ_AP025343.1"/>
</dbReference>
<sequence>MMEKAPFHILIKQTTNGINSLEIVKNEKSRFFSKGGEGSSGKKSKGEGKGNDNTTPSQAEGGGHWGSPGQVTKPVNTPDPNAQPRGYKTTIRENMDEETKRSLSRENEAAEILSKNGYDVEQNPKISDTSKDPDYLINDTIFDCYSPKGETSPRGSLHN</sequence>
<dbReference type="InterPro" id="IPR033806">
    <property type="entry name" value="CDI_toxin_Bp1026b-like"/>
</dbReference>
<evidence type="ECO:0000313" key="3">
    <source>
        <dbReference type="Proteomes" id="UP000682811"/>
    </source>
</evidence>
<dbReference type="Proteomes" id="UP000682811">
    <property type="component" value="Unassembled WGS sequence"/>
</dbReference>